<dbReference type="InterPro" id="IPR025145">
    <property type="entry name" value="DUF4087"/>
</dbReference>
<evidence type="ECO:0000313" key="2">
    <source>
        <dbReference type="EMBL" id="MDO6963421.1"/>
    </source>
</evidence>
<protein>
    <submittedName>
        <fullName evidence="2">DUF4087 domain-containing protein</fullName>
    </submittedName>
</protein>
<evidence type="ECO:0000256" key="1">
    <source>
        <dbReference type="SAM" id="SignalP"/>
    </source>
</evidence>
<gene>
    <name evidence="2" type="ORF">Q4481_05590</name>
</gene>
<dbReference type="EMBL" id="JAUOZU010000005">
    <property type="protein sequence ID" value="MDO6963421.1"/>
    <property type="molecule type" value="Genomic_DNA"/>
</dbReference>
<keyword evidence="1" id="KW-0732">Signal</keyword>
<feature type="signal peptide" evidence="1">
    <location>
        <begin position="1"/>
        <end position="21"/>
    </location>
</feature>
<keyword evidence="3" id="KW-1185">Reference proteome</keyword>
<reference evidence="2" key="1">
    <citation type="journal article" date="2015" name="Int. J. Syst. Evol. Microbiol.">
        <title>Rhizobium alvei sp. nov., isolated from a freshwater river.</title>
        <authorList>
            <person name="Sheu S.Y."/>
            <person name="Huang H.W."/>
            <person name="Young C.C."/>
            <person name="Chen W.M."/>
        </authorList>
    </citation>
    <scope>NUCLEOTIDE SEQUENCE</scope>
    <source>
        <strain evidence="2">TNR-22</strain>
    </source>
</reference>
<accession>A0ABT8YI98</accession>
<dbReference type="RefSeq" id="WP_304375328.1">
    <property type="nucleotide sequence ID" value="NZ_JAUOZU010000005.1"/>
</dbReference>
<sequence>MKKLIVLSLAALPLLATTAQAEMRCGWIENPTPGNYWLTDRDASWVISAQGGYEAPGMEMIGDISAGDYVATNGNYGYGCACMDVMTDPNEKQITMIHSFKQLAISKCENDKNLPAVE</sequence>
<reference evidence="2" key="2">
    <citation type="submission" date="2023-07" db="EMBL/GenBank/DDBJ databases">
        <authorList>
            <person name="Shen H."/>
        </authorList>
    </citation>
    <scope>NUCLEOTIDE SEQUENCE</scope>
    <source>
        <strain evidence="2">TNR-22</strain>
    </source>
</reference>
<proteinExistence type="predicted"/>
<evidence type="ECO:0000313" key="3">
    <source>
        <dbReference type="Proteomes" id="UP001174932"/>
    </source>
</evidence>
<comment type="caution">
    <text evidence="2">The sequence shown here is derived from an EMBL/GenBank/DDBJ whole genome shotgun (WGS) entry which is preliminary data.</text>
</comment>
<feature type="chain" id="PRO_5047217761" evidence="1">
    <location>
        <begin position="22"/>
        <end position="118"/>
    </location>
</feature>
<dbReference type="Proteomes" id="UP001174932">
    <property type="component" value="Unassembled WGS sequence"/>
</dbReference>
<dbReference type="Pfam" id="PF13316">
    <property type="entry name" value="DUF4087"/>
    <property type="match status" value="1"/>
</dbReference>
<organism evidence="2 3">
    <name type="scientific">Rhizobium alvei</name>
    <dbReference type="NCBI Taxonomy" id="1132659"/>
    <lineage>
        <taxon>Bacteria</taxon>
        <taxon>Pseudomonadati</taxon>
        <taxon>Pseudomonadota</taxon>
        <taxon>Alphaproteobacteria</taxon>
        <taxon>Hyphomicrobiales</taxon>
        <taxon>Rhizobiaceae</taxon>
        <taxon>Rhizobium/Agrobacterium group</taxon>
        <taxon>Rhizobium</taxon>
    </lineage>
</organism>
<name>A0ABT8YI98_9HYPH</name>